<keyword evidence="2" id="KW-1185">Reference proteome</keyword>
<feature type="chain" id="PRO_5009310819" evidence="1">
    <location>
        <begin position="20"/>
        <end position="52"/>
    </location>
</feature>
<organism evidence="2 3">
    <name type="scientific">Heterorhabditis bacteriophora</name>
    <name type="common">Entomopathogenic nematode worm</name>
    <dbReference type="NCBI Taxonomy" id="37862"/>
    <lineage>
        <taxon>Eukaryota</taxon>
        <taxon>Metazoa</taxon>
        <taxon>Ecdysozoa</taxon>
        <taxon>Nematoda</taxon>
        <taxon>Chromadorea</taxon>
        <taxon>Rhabditida</taxon>
        <taxon>Rhabditina</taxon>
        <taxon>Rhabditomorpha</taxon>
        <taxon>Strongyloidea</taxon>
        <taxon>Heterorhabditidae</taxon>
        <taxon>Heterorhabditis</taxon>
    </lineage>
</organism>
<evidence type="ECO:0000313" key="3">
    <source>
        <dbReference type="WBParaSite" id="Hba_09096"/>
    </source>
</evidence>
<keyword evidence="1" id="KW-0732">Signal</keyword>
<dbReference type="WBParaSite" id="Hba_09096">
    <property type="protein sequence ID" value="Hba_09096"/>
    <property type="gene ID" value="Hba_09096"/>
</dbReference>
<proteinExistence type="predicted"/>
<dbReference type="AlphaFoldDB" id="A0A1I7WVA6"/>
<name>A0A1I7WVA6_HETBA</name>
<reference evidence="3" key="1">
    <citation type="submission" date="2016-11" db="UniProtKB">
        <authorList>
            <consortium name="WormBaseParasite"/>
        </authorList>
    </citation>
    <scope>IDENTIFICATION</scope>
</reference>
<feature type="signal peptide" evidence="1">
    <location>
        <begin position="1"/>
        <end position="19"/>
    </location>
</feature>
<dbReference type="Proteomes" id="UP000095283">
    <property type="component" value="Unplaced"/>
</dbReference>
<sequence>MNRLVLVFILAVLIASTQSIPTSFAQSKVLNNIFKQIHNKKAVREPNYFVIV</sequence>
<evidence type="ECO:0000313" key="2">
    <source>
        <dbReference type="Proteomes" id="UP000095283"/>
    </source>
</evidence>
<evidence type="ECO:0000256" key="1">
    <source>
        <dbReference type="SAM" id="SignalP"/>
    </source>
</evidence>
<accession>A0A1I7WVA6</accession>
<protein>
    <submittedName>
        <fullName evidence="3">Cystatin domain-containing protein</fullName>
    </submittedName>
</protein>